<reference evidence="1 2" key="1">
    <citation type="journal article" date="2021" name="Nat. Commun.">
        <title>Genetic determinants of endophytism in the Arabidopsis root mycobiome.</title>
        <authorList>
            <person name="Mesny F."/>
            <person name="Miyauchi S."/>
            <person name="Thiergart T."/>
            <person name="Pickel B."/>
            <person name="Atanasova L."/>
            <person name="Karlsson M."/>
            <person name="Huettel B."/>
            <person name="Barry K.W."/>
            <person name="Haridas S."/>
            <person name="Chen C."/>
            <person name="Bauer D."/>
            <person name="Andreopoulos W."/>
            <person name="Pangilinan J."/>
            <person name="LaButti K."/>
            <person name="Riley R."/>
            <person name="Lipzen A."/>
            <person name="Clum A."/>
            <person name="Drula E."/>
            <person name="Henrissat B."/>
            <person name="Kohler A."/>
            <person name="Grigoriev I.V."/>
            <person name="Martin F.M."/>
            <person name="Hacquard S."/>
        </authorList>
    </citation>
    <scope>NUCLEOTIDE SEQUENCE [LARGE SCALE GENOMIC DNA]</scope>
    <source>
        <strain evidence="1 2">MPI-SDFR-AT-0079</strain>
    </source>
</reference>
<accession>A0ACB7NXW9</accession>
<evidence type="ECO:0000313" key="1">
    <source>
        <dbReference type="EMBL" id="KAH6623160.1"/>
    </source>
</evidence>
<gene>
    <name evidence="1" type="ORF">F5144DRAFT_595386</name>
</gene>
<proteinExistence type="predicted"/>
<comment type="caution">
    <text evidence="1">The sequence shown here is derived from an EMBL/GenBank/DDBJ whole genome shotgun (WGS) entry which is preliminary data.</text>
</comment>
<sequence length="942" mass="105272">MSGGRLVVRYTPNIQSRRRPPPAQIPPPAPTPPPRREVPPIAAPDETQDATPDGGQDKATAFLQHITISRDQTQERQQLDEALALRALLSPAQSSDPHGQPPQEYQHLFDNPEFGTRISLDTERIRLAGLRPSNDQNDHHHHSRDSALGTEDASSDDADVGDEDTRIVKTSAYFKYTNLLQHAASYISRTMDPPAVPSRSPGLPPIQGPPKRAPHGQGDFNYSPTAATSNYGMITPIRQETGIPFSAGAPVATGSRSTQYLAMNHKFPALDESESQTDQDSDDSLSPPGHSPSPGAHQDSINPGLQWTDPPRSSFRQSAPRLLASVAAKHGHPEKRIVVAGGGDGDSDDDDGVYVNTRSPEASSPLEPEGQAALRERIRELHLELEALNGQLATNPHTAARGLPYAGIGNHPQRPGQRWRKIYRIKGACYLGKPAWDHGDRGLRLRASMPIANLDRFLENQDFSSFISFASRAMVQALVSLSKLYSGFNTAFPNFDFKKEISTPYLSLFYMYPEWASKSRELGRRDRVCIEALFTYLERTLGPLYRDVSGQLSSGRISLVALQFLVKPGDIVVRPRPCPTAFIHKDSFRGPQSRDPTTVEEKGTPGFKQPKTSDRTSEDTHQVWSVAGWNWEIKHGKLSRHREVLELRIDHSTTELFDVTSLEWYPLRYASEEIKGLLLKRGHTYWHCRERRFVGYSDQVHEPNEHDSVVDIEVDRIQQVRWNKGAFENLVVDADTKHLIEALISNQVKTEMSTDLISGKGNGLIMLLHGVAELAEKPLYRVTCGDIGTKPEQVEKYLETVLLLGKIWGCGILILTSNRVGTFDQAFKSRIQLALHYENLKKPQRRKIWRNFFTRLRDVGETGVDYDDLNDHIDDLAEEDMNGRQIRNAITTARQLAQFRGKQLSFAQLKHVIGVAGRFEGYLKGVQGGYTDDQLARNDGVR</sequence>
<keyword evidence="2" id="KW-1185">Reference proteome</keyword>
<protein>
    <submittedName>
        <fullName evidence="1">Uncharacterized protein</fullName>
    </submittedName>
</protein>
<dbReference type="EMBL" id="JAGIZQ010000006">
    <property type="protein sequence ID" value="KAH6623160.1"/>
    <property type="molecule type" value="Genomic_DNA"/>
</dbReference>
<dbReference type="Proteomes" id="UP000724584">
    <property type="component" value="Unassembled WGS sequence"/>
</dbReference>
<evidence type="ECO:0000313" key="2">
    <source>
        <dbReference type="Proteomes" id="UP000724584"/>
    </source>
</evidence>
<organism evidence="1 2">
    <name type="scientific">Chaetomium tenue</name>
    <dbReference type="NCBI Taxonomy" id="1854479"/>
    <lineage>
        <taxon>Eukaryota</taxon>
        <taxon>Fungi</taxon>
        <taxon>Dikarya</taxon>
        <taxon>Ascomycota</taxon>
        <taxon>Pezizomycotina</taxon>
        <taxon>Sordariomycetes</taxon>
        <taxon>Sordariomycetidae</taxon>
        <taxon>Sordariales</taxon>
        <taxon>Chaetomiaceae</taxon>
        <taxon>Chaetomium</taxon>
    </lineage>
</organism>
<name>A0ACB7NXW9_9PEZI</name>